<keyword evidence="2" id="KW-1185">Reference proteome</keyword>
<sequence length="46" mass="4919">MDSGVIGASISNLLAARKPESSICEVNIAAVKGPIRIRRGLNWQEP</sequence>
<proteinExistence type="predicted"/>
<evidence type="ECO:0000313" key="1">
    <source>
        <dbReference type="EMBL" id="AQQ14524.1"/>
    </source>
</evidence>
<protein>
    <submittedName>
        <fullName evidence="1">Uncharacterized protein</fullName>
    </submittedName>
</protein>
<organism evidence="1 2">
    <name type="scientific">Corynebacterium glaucum</name>
    <dbReference type="NCBI Taxonomy" id="187491"/>
    <lineage>
        <taxon>Bacteria</taxon>
        <taxon>Bacillati</taxon>
        <taxon>Actinomycetota</taxon>
        <taxon>Actinomycetes</taxon>
        <taxon>Mycobacteriales</taxon>
        <taxon>Corynebacteriaceae</taxon>
        <taxon>Corynebacterium</taxon>
    </lineage>
</organism>
<evidence type="ECO:0000313" key="2">
    <source>
        <dbReference type="Proteomes" id="UP000217209"/>
    </source>
</evidence>
<reference evidence="1 2" key="1">
    <citation type="submission" date="2016-12" db="EMBL/GenBank/DDBJ databases">
        <authorList>
            <person name="Song W.-J."/>
            <person name="Kurnit D.M."/>
        </authorList>
    </citation>
    <scope>NUCLEOTIDE SEQUENCE [LARGE SCALE GENOMIC DNA]</scope>
    <source>
        <strain evidence="1 2">DSM 30827</strain>
    </source>
</reference>
<gene>
    <name evidence="1" type="ORF">CGLAU_02695</name>
</gene>
<dbReference type="AlphaFoldDB" id="A0A1Q2HUK1"/>
<name>A0A1Q2HUK1_9CORY</name>
<accession>A0A1Q2HUK1</accession>
<dbReference type="KEGG" id="cgv:CGLAU_02695"/>
<dbReference type="EMBL" id="CP019688">
    <property type="protein sequence ID" value="AQQ14524.1"/>
    <property type="molecule type" value="Genomic_DNA"/>
</dbReference>
<dbReference type="Proteomes" id="UP000217209">
    <property type="component" value="Chromosome"/>
</dbReference>